<dbReference type="Pfam" id="PF02683">
    <property type="entry name" value="DsbD_TM"/>
    <property type="match status" value="1"/>
</dbReference>
<keyword evidence="3" id="KW-0201">Cytochrome c-type biogenesis</keyword>
<accession>A0ABV2CXX6</accession>
<feature type="transmembrane region" description="Helical" evidence="6">
    <location>
        <begin position="539"/>
        <end position="557"/>
    </location>
</feature>
<name>A0ABV2CXX6_9SPHN</name>
<evidence type="ECO:0000256" key="3">
    <source>
        <dbReference type="ARBA" id="ARBA00022748"/>
    </source>
</evidence>
<dbReference type="Gene3D" id="3.40.30.10">
    <property type="entry name" value="Glutaredoxin"/>
    <property type="match status" value="1"/>
</dbReference>
<dbReference type="InterPro" id="IPR035671">
    <property type="entry name" value="DsbD_gamma"/>
</dbReference>
<dbReference type="EMBL" id="JBEWLY010000007">
    <property type="protein sequence ID" value="MET1754438.1"/>
    <property type="molecule type" value="Genomic_DNA"/>
</dbReference>
<keyword evidence="7" id="KW-0732">Signal</keyword>
<evidence type="ECO:0000259" key="9">
    <source>
        <dbReference type="Pfam" id="PF11412"/>
    </source>
</evidence>
<keyword evidence="5 6" id="KW-0472">Membrane</keyword>
<dbReference type="RefSeq" id="WP_353982840.1">
    <property type="nucleotide sequence ID" value="NZ_JBEWLY010000007.1"/>
</dbReference>
<comment type="caution">
    <text evidence="10">The sequence shown here is derived from an EMBL/GenBank/DDBJ whole genome shotgun (WGS) entry which is preliminary data.</text>
</comment>
<feature type="chain" id="PRO_5046868567" evidence="7">
    <location>
        <begin position="28"/>
        <end position="685"/>
    </location>
</feature>
<feature type="transmembrane region" description="Helical" evidence="6">
    <location>
        <begin position="292"/>
        <end position="314"/>
    </location>
</feature>
<evidence type="ECO:0000313" key="11">
    <source>
        <dbReference type="Proteomes" id="UP001548713"/>
    </source>
</evidence>
<dbReference type="SUPFAM" id="SSF52833">
    <property type="entry name" value="Thioredoxin-like"/>
    <property type="match status" value="1"/>
</dbReference>
<comment type="subcellular location">
    <subcellularLocation>
        <location evidence="1">Membrane</location>
        <topology evidence="1">Multi-pass membrane protein</topology>
    </subcellularLocation>
</comment>
<dbReference type="Pfam" id="PF13899">
    <property type="entry name" value="Thioredoxin_7"/>
    <property type="match status" value="1"/>
</dbReference>
<evidence type="ECO:0000313" key="10">
    <source>
        <dbReference type="EMBL" id="MET1754438.1"/>
    </source>
</evidence>
<dbReference type="PANTHER" id="PTHR32234">
    <property type="entry name" value="THIOL:DISULFIDE INTERCHANGE PROTEIN DSBD"/>
    <property type="match status" value="1"/>
</dbReference>
<keyword evidence="4 6" id="KW-1133">Transmembrane helix</keyword>
<feature type="transmembrane region" description="Helical" evidence="6">
    <location>
        <begin position="444"/>
        <end position="464"/>
    </location>
</feature>
<organism evidence="10 11">
    <name type="scientific">Novosphingobium kalidii</name>
    <dbReference type="NCBI Taxonomy" id="3230299"/>
    <lineage>
        <taxon>Bacteria</taxon>
        <taxon>Pseudomonadati</taxon>
        <taxon>Pseudomonadota</taxon>
        <taxon>Alphaproteobacteria</taxon>
        <taxon>Sphingomonadales</taxon>
        <taxon>Sphingomonadaceae</taxon>
        <taxon>Novosphingobium</taxon>
    </lineage>
</organism>
<evidence type="ECO:0000256" key="2">
    <source>
        <dbReference type="ARBA" id="ARBA00022692"/>
    </source>
</evidence>
<feature type="transmembrane region" description="Helical" evidence="6">
    <location>
        <begin position="507"/>
        <end position="527"/>
    </location>
</feature>
<feature type="signal peptide" evidence="7">
    <location>
        <begin position="1"/>
        <end position="27"/>
    </location>
</feature>
<reference evidence="10 11" key="1">
    <citation type="submission" date="2024-07" db="EMBL/GenBank/DDBJ databases">
        <title>Novosphingobium kalidii RD2P27.</title>
        <authorList>
            <person name="Sun J.-Q."/>
        </authorList>
    </citation>
    <scope>NUCLEOTIDE SEQUENCE [LARGE SCALE GENOMIC DNA]</scope>
    <source>
        <strain evidence="10 11">RD2P27</strain>
    </source>
</reference>
<feature type="domain" description="Thiol:disulfide interchange protein DsbD N-terminal" evidence="9">
    <location>
        <begin position="41"/>
        <end position="155"/>
    </location>
</feature>
<evidence type="ECO:0000256" key="7">
    <source>
        <dbReference type="SAM" id="SignalP"/>
    </source>
</evidence>
<dbReference type="InterPro" id="IPR003834">
    <property type="entry name" value="Cyt_c_assmbl_TM_dom"/>
</dbReference>
<dbReference type="Pfam" id="PF11412">
    <property type="entry name" value="DsbD_N"/>
    <property type="match status" value="1"/>
</dbReference>
<evidence type="ECO:0000259" key="8">
    <source>
        <dbReference type="Pfam" id="PF02683"/>
    </source>
</evidence>
<feature type="transmembrane region" description="Helical" evidence="6">
    <location>
        <begin position="374"/>
        <end position="397"/>
    </location>
</feature>
<keyword evidence="11" id="KW-1185">Reference proteome</keyword>
<dbReference type="InterPro" id="IPR028250">
    <property type="entry name" value="DsbDN"/>
</dbReference>
<evidence type="ECO:0000256" key="4">
    <source>
        <dbReference type="ARBA" id="ARBA00022989"/>
    </source>
</evidence>
<feature type="transmembrane region" description="Helical" evidence="6">
    <location>
        <begin position="484"/>
        <end position="501"/>
    </location>
</feature>
<evidence type="ECO:0000256" key="5">
    <source>
        <dbReference type="ARBA" id="ARBA00023136"/>
    </source>
</evidence>
<proteinExistence type="predicted"/>
<feature type="transmembrane region" description="Helical" evidence="6">
    <location>
        <begin position="409"/>
        <end position="438"/>
    </location>
</feature>
<feature type="transmembrane region" description="Helical" evidence="6">
    <location>
        <begin position="335"/>
        <end position="354"/>
    </location>
</feature>
<dbReference type="InterPro" id="IPR036249">
    <property type="entry name" value="Thioredoxin-like_sf"/>
</dbReference>
<protein>
    <submittedName>
        <fullName evidence="10">Protein-disulfide reductase DsbD domain-containing protein</fullName>
    </submittedName>
</protein>
<dbReference type="Proteomes" id="UP001548713">
    <property type="component" value="Unassembled WGS sequence"/>
</dbReference>
<sequence length="685" mass="72437">MNLRRYRLLIAALWHACALLLAFPAAAAPNHIAAELVASPAITADGETQLALRMRPEPGWHGYWQNPGDAGLGMQLDWSLPAGAEVGQPRYPVPDTLLISGLMNHVYESEYAVLVPFTPPSGATAGTRLPVRVKAQWLACTDEICVPESAELATTMTIGASDPRTTQAFEQWARRLPAPLGSEATFALNDDSARFAIPLPASASLAQPHLFVAQDKVVDYAAPQVFSREGDMLLVTIPRARFAPASPDRVEAVLRLDAEGNGIAFFAKPGAIPAGGTPLATEIASAPSALPLLLLGALVGGLLLNVMPCVFPILSLKALSLARAGESEAQARTEGLAYTAGVVLACLGLGAMLLGFRAAGEQVGWAFQLQEPSVVAVLLLLACAITANLLGVFEFGVPGFASDGSPQGAFATGLLAAFVATPCTGPFMATAMGAALLLPVVPALGLFATLGLGIALPFLAIAFIPALRRRMPRPGAWMNTFRRWMALPMGLTALALAWLATRIAGPWFAIASIALAALLVGLLSVAGHRQRRGRPAIRPTAVGLAILGVIALVALPLTERDRAAASESLLDPQPFSEAALAQARASGKPVFAWFTADWCLTCKVNEEVAIEREETRRAFEQAGVTVLRGDWTRRDPEITRYLTWQGAAGVPLYMWYPARGQPEKLPQMLTPGTLVDKACPKGSCR</sequence>
<keyword evidence="2 6" id="KW-0812">Transmembrane</keyword>
<feature type="domain" description="Cytochrome C biogenesis protein transmembrane" evidence="8">
    <location>
        <begin position="293"/>
        <end position="494"/>
    </location>
</feature>
<gene>
    <name evidence="10" type="ORF">ABVV53_03000</name>
</gene>
<evidence type="ECO:0000256" key="6">
    <source>
        <dbReference type="SAM" id="Phobius"/>
    </source>
</evidence>
<dbReference type="PANTHER" id="PTHR32234:SF3">
    <property type="entry name" value="SUPPRESSION OF COPPER SENSITIVITY PROTEIN"/>
    <property type="match status" value="1"/>
</dbReference>
<dbReference type="CDD" id="cd02953">
    <property type="entry name" value="DsbDgamma"/>
    <property type="match status" value="1"/>
</dbReference>
<evidence type="ECO:0000256" key="1">
    <source>
        <dbReference type="ARBA" id="ARBA00004141"/>
    </source>
</evidence>